<dbReference type="SUPFAM" id="SSF52540">
    <property type="entry name" value="P-loop containing nucleoside triphosphate hydrolases"/>
    <property type="match status" value="1"/>
</dbReference>
<dbReference type="Gene3D" id="1.20.120.140">
    <property type="entry name" value="Signal recognition particle SRP54, nucleotide-binding domain"/>
    <property type="match status" value="1"/>
</dbReference>
<dbReference type="EC" id="3.6.5.4" evidence="9"/>
<dbReference type="GO" id="GO:0005886">
    <property type="term" value="C:plasma membrane"/>
    <property type="evidence" value="ECO:0007669"/>
    <property type="project" value="UniProtKB-SubCell"/>
</dbReference>
<keyword evidence="6 9" id="KW-0472">Membrane</keyword>
<keyword evidence="5 9" id="KW-0342">GTP-binding</keyword>
<keyword evidence="7 9" id="KW-0675">Receptor</keyword>
<dbReference type="GO" id="GO:0003924">
    <property type="term" value="F:GTPase activity"/>
    <property type="evidence" value="ECO:0007669"/>
    <property type="project" value="UniProtKB-UniRule"/>
</dbReference>
<dbReference type="InterPro" id="IPR036225">
    <property type="entry name" value="SRP/SRP_N"/>
</dbReference>
<dbReference type="OrthoDB" id="9804720at2"/>
<dbReference type="InterPro" id="IPR013822">
    <property type="entry name" value="Signal_recog_particl_SRP54_hlx"/>
</dbReference>
<dbReference type="Pfam" id="PF02881">
    <property type="entry name" value="SRP54_N"/>
    <property type="match status" value="1"/>
</dbReference>
<comment type="similarity">
    <text evidence="9">Belongs to the GTP-binding SRP family. FtsY subfamily.</text>
</comment>
<name>A0A1Q6A183_9SPHI</name>
<keyword evidence="1 9" id="KW-1003">Cell membrane</keyword>
<organism evidence="11 12">
    <name type="scientific">Mucilaginibacter polytrichastri</name>
    <dbReference type="NCBI Taxonomy" id="1302689"/>
    <lineage>
        <taxon>Bacteria</taxon>
        <taxon>Pseudomonadati</taxon>
        <taxon>Bacteroidota</taxon>
        <taxon>Sphingobacteriia</taxon>
        <taxon>Sphingobacteriales</taxon>
        <taxon>Sphingobacteriaceae</taxon>
        <taxon>Mucilaginibacter</taxon>
    </lineage>
</organism>
<evidence type="ECO:0000256" key="6">
    <source>
        <dbReference type="ARBA" id="ARBA00023136"/>
    </source>
</evidence>
<dbReference type="SMART" id="SM00963">
    <property type="entry name" value="SRP54_N"/>
    <property type="match status" value="1"/>
</dbReference>
<feature type="binding site" evidence="9">
    <location>
        <begin position="126"/>
        <end position="133"/>
    </location>
    <ligand>
        <name>GTP</name>
        <dbReference type="ChEBI" id="CHEBI:37565"/>
    </ligand>
</feature>
<evidence type="ECO:0000259" key="10">
    <source>
        <dbReference type="PROSITE" id="PS00300"/>
    </source>
</evidence>
<sequence length="321" mass="34814">MGLFDFFKKKESTPLEQQALDTGLEKTKDNFLSKISKAIAGKSTVDDDVLDELEEILVTSDVGVSTTLKIIGRIQERVARDKYVSTTELNTLLRDEIQHLLAENNSNDFNSFEYGTHKPYVIMVVGVNGVGKTTTIGKLAHQLKQAGNKVVLGAADTFRAAAVDQILLWGKRVDVRVVAQPMGSDPASVAYDTLKSAVANGDDVAIIDTAGRLHNKVNLMNELTKIKNVMQKVVPGAPHEILLVLDASTGQNAIEQCKQFTQATDVNALALTKLDGTAKGGVVIGISDQFKIPVKYIGVGEGVNDLQLFDRKAFVNSLFNK</sequence>
<protein>
    <recommendedName>
        <fullName evidence="9">Signal recognition particle receptor FtsY</fullName>
        <shortName evidence="9">SRP receptor</shortName>
        <ecNumber evidence="9">3.6.5.4</ecNumber>
    </recommendedName>
</protein>
<dbReference type="EMBL" id="MPPL01000001">
    <property type="protein sequence ID" value="OKS87758.1"/>
    <property type="molecule type" value="Genomic_DNA"/>
</dbReference>
<dbReference type="InterPro" id="IPR004390">
    <property type="entry name" value="SR_rcpt_FtsY"/>
</dbReference>
<dbReference type="PANTHER" id="PTHR43134">
    <property type="entry name" value="SIGNAL RECOGNITION PARTICLE RECEPTOR SUBUNIT ALPHA"/>
    <property type="match status" value="1"/>
</dbReference>
<dbReference type="CDD" id="cd17874">
    <property type="entry name" value="FtsY"/>
    <property type="match status" value="1"/>
</dbReference>
<evidence type="ECO:0000313" key="11">
    <source>
        <dbReference type="EMBL" id="OKS87758.1"/>
    </source>
</evidence>
<dbReference type="Gene3D" id="3.40.50.300">
    <property type="entry name" value="P-loop containing nucleotide triphosphate hydrolases"/>
    <property type="match status" value="1"/>
</dbReference>
<accession>A0A1Q6A183</accession>
<dbReference type="FunFam" id="1.20.120.140:FF:000008">
    <property type="entry name" value="Signal recognition particle receptor FtsY"/>
    <property type="match status" value="1"/>
</dbReference>
<proteinExistence type="inferred from homology"/>
<evidence type="ECO:0000313" key="12">
    <source>
        <dbReference type="Proteomes" id="UP000186720"/>
    </source>
</evidence>
<dbReference type="InterPro" id="IPR027417">
    <property type="entry name" value="P-loop_NTPase"/>
</dbReference>
<dbReference type="SMART" id="SM00382">
    <property type="entry name" value="AAA"/>
    <property type="match status" value="1"/>
</dbReference>
<evidence type="ECO:0000256" key="2">
    <source>
        <dbReference type="ARBA" id="ARBA00022490"/>
    </source>
</evidence>
<dbReference type="GO" id="GO:0006614">
    <property type="term" value="P:SRP-dependent cotranslational protein targeting to membrane"/>
    <property type="evidence" value="ECO:0007669"/>
    <property type="project" value="InterPro"/>
</dbReference>
<dbReference type="AlphaFoldDB" id="A0A1Q6A183"/>
<evidence type="ECO:0000256" key="8">
    <source>
        <dbReference type="ARBA" id="ARBA00048027"/>
    </source>
</evidence>
<evidence type="ECO:0000256" key="9">
    <source>
        <dbReference type="HAMAP-Rule" id="MF_00920"/>
    </source>
</evidence>
<evidence type="ECO:0000256" key="7">
    <source>
        <dbReference type="ARBA" id="ARBA00023170"/>
    </source>
</evidence>
<evidence type="ECO:0000256" key="1">
    <source>
        <dbReference type="ARBA" id="ARBA00022475"/>
    </source>
</evidence>
<dbReference type="FunFam" id="3.40.50.300:FF:000053">
    <property type="entry name" value="Signal recognition particle receptor FtsY"/>
    <property type="match status" value="1"/>
</dbReference>
<comment type="subcellular location">
    <subcellularLocation>
        <location evidence="9">Cell membrane</location>
        <topology evidence="9">Peripheral membrane protein</topology>
        <orientation evidence="9">Cytoplasmic side</orientation>
    </subcellularLocation>
    <subcellularLocation>
        <location evidence="9">Cytoplasm</location>
    </subcellularLocation>
</comment>
<dbReference type="GO" id="GO:0005737">
    <property type="term" value="C:cytoplasm"/>
    <property type="evidence" value="ECO:0007669"/>
    <property type="project" value="UniProtKB-SubCell"/>
</dbReference>
<dbReference type="Proteomes" id="UP000186720">
    <property type="component" value="Unassembled WGS sequence"/>
</dbReference>
<gene>
    <name evidence="9" type="primary">ftsY</name>
    <name evidence="11" type="ORF">RG47T_3220</name>
</gene>
<keyword evidence="4 9" id="KW-0378">Hydrolase</keyword>
<comment type="function">
    <text evidence="9">Involved in targeting and insertion of nascent membrane proteins into the cytoplasmic membrane. Acts as a receptor for the complex formed by the signal recognition particle (SRP) and the ribosome-nascent chain (RNC).</text>
</comment>
<keyword evidence="3 9" id="KW-0547">Nucleotide-binding</keyword>
<dbReference type="InterPro" id="IPR003593">
    <property type="entry name" value="AAA+_ATPase"/>
</dbReference>
<dbReference type="InterPro" id="IPR042101">
    <property type="entry name" value="SRP54_N_sf"/>
</dbReference>
<dbReference type="Pfam" id="PF00448">
    <property type="entry name" value="SRP54"/>
    <property type="match status" value="1"/>
</dbReference>
<keyword evidence="12" id="KW-1185">Reference proteome</keyword>
<feature type="binding site" evidence="9">
    <location>
        <begin position="208"/>
        <end position="212"/>
    </location>
    <ligand>
        <name>GTP</name>
        <dbReference type="ChEBI" id="CHEBI:37565"/>
    </ligand>
</feature>
<evidence type="ECO:0000256" key="3">
    <source>
        <dbReference type="ARBA" id="ARBA00022741"/>
    </source>
</evidence>
<dbReference type="STRING" id="1302689.RG47T_3220"/>
<dbReference type="RefSeq" id="WP_074490318.1">
    <property type="nucleotide sequence ID" value="NZ_FPAM01000016.1"/>
</dbReference>
<dbReference type="HAMAP" id="MF_00920">
    <property type="entry name" value="FtsY"/>
    <property type="match status" value="1"/>
</dbReference>
<dbReference type="InterPro" id="IPR000897">
    <property type="entry name" value="SRP54_GTPase_dom"/>
</dbReference>
<dbReference type="GO" id="GO:0005525">
    <property type="term" value="F:GTP binding"/>
    <property type="evidence" value="ECO:0007669"/>
    <property type="project" value="UniProtKB-UniRule"/>
</dbReference>
<evidence type="ECO:0000256" key="4">
    <source>
        <dbReference type="ARBA" id="ARBA00022801"/>
    </source>
</evidence>
<dbReference type="GO" id="GO:0005047">
    <property type="term" value="F:signal recognition particle binding"/>
    <property type="evidence" value="ECO:0007669"/>
    <property type="project" value="TreeGrafter"/>
</dbReference>
<evidence type="ECO:0000256" key="5">
    <source>
        <dbReference type="ARBA" id="ARBA00023134"/>
    </source>
</evidence>
<comment type="subunit">
    <text evidence="9">Part of the signal recognition particle protein translocation system, which is composed of SRP and FtsY.</text>
</comment>
<dbReference type="SMART" id="SM00962">
    <property type="entry name" value="SRP54"/>
    <property type="match status" value="1"/>
</dbReference>
<comment type="catalytic activity">
    <reaction evidence="8 9">
        <text>GTP + H2O = GDP + phosphate + H(+)</text>
        <dbReference type="Rhea" id="RHEA:19669"/>
        <dbReference type="ChEBI" id="CHEBI:15377"/>
        <dbReference type="ChEBI" id="CHEBI:15378"/>
        <dbReference type="ChEBI" id="CHEBI:37565"/>
        <dbReference type="ChEBI" id="CHEBI:43474"/>
        <dbReference type="ChEBI" id="CHEBI:58189"/>
        <dbReference type="EC" id="3.6.5.4"/>
    </reaction>
</comment>
<comment type="caution">
    <text evidence="11">The sequence shown here is derived from an EMBL/GenBank/DDBJ whole genome shotgun (WGS) entry which is preliminary data.</text>
</comment>
<dbReference type="NCBIfam" id="TIGR00064">
    <property type="entry name" value="ftsY"/>
    <property type="match status" value="1"/>
</dbReference>
<dbReference type="PANTHER" id="PTHR43134:SF1">
    <property type="entry name" value="SIGNAL RECOGNITION PARTICLE RECEPTOR SUBUNIT ALPHA"/>
    <property type="match status" value="1"/>
</dbReference>
<dbReference type="PROSITE" id="PS00300">
    <property type="entry name" value="SRP54"/>
    <property type="match status" value="1"/>
</dbReference>
<keyword evidence="2 9" id="KW-0963">Cytoplasm</keyword>
<reference evidence="11 12" key="1">
    <citation type="submission" date="2016-11" db="EMBL/GenBank/DDBJ databases">
        <title>Whole Genome Sequencing of Mucilaginibacter polytrichastri RG4-7(T) isolated from the moss sample.</title>
        <authorList>
            <person name="Li Y."/>
        </authorList>
    </citation>
    <scope>NUCLEOTIDE SEQUENCE [LARGE SCALE GENOMIC DNA]</scope>
    <source>
        <strain evidence="11 12">RG4-7</strain>
    </source>
</reference>
<feature type="binding site" evidence="9">
    <location>
        <begin position="272"/>
        <end position="275"/>
    </location>
    <ligand>
        <name>GTP</name>
        <dbReference type="ChEBI" id="CHEBI:37565"/>
    </ligand>
</feature>
<feature type="domain" description="SRP54-type proteins GTP-binding" evidence="10">
    <location>
        <begin position="293"/>
        <end position="306"/>
    </location>
</feature>
<dbReference type="SUPFAM" id="SSF47364">
    <property type="entry name" value="Domain of the SRP/SRP receptor G-proteins"/>
    <property type="match status" value="1"/>
</dbReference>